<evidence type="ECO:0008006" key="2">
    <source>
        <dbReference type="Google" id="ProtNLM"/>
    </source>
</evidence>
<evidence type="ECO:0000313" key="1">
    <source>
        <dbReference type="EMBL" id="EDH8304215.1"/>
    </source>
</evidence>
<sequence>MAVVLDPHFKEPGNKITGEAVAVIGTKYRMLVPAHAPFFTTSLVVKSGGKILTLGDDYVITHPYETGMLRTAYLVHGMIWIVNDKYKSNFTVDYHAVGCGEATQEQITAERELNKDKYPSACQWDTVIGDVYFPPVDIQFDWENWKGELELMQAIAGLGDSLGNVVNRLDPIARNTLDIEHRANGTVSTSEQYATYDNKGGYTYNTAKRRFSVTYKTTTLNEYSLSMKYRIPAIFPNMGSINPNEQIDWMLCYANGGASILRLQLKQRKISLRLTVALGSGSTDYDYTLINGLTDDELKGELTFSVVRQPGNGVYVIEVATNKQSMDYTFNVDTPPDEFSAGYSKTDVAKWLKYKTNVNLNWWAAENDYAQFLALPGSPEADVSNDVYQLIVKYHQLVEQLYRNAPAHEHVTRKDNPHSDTWGPIRALELNGIATDAALAYGKTKPQLTDYVNAKYPTQATLTAQKKLLRTSASKTVDGTIGTLPGFTSFTTEVDPVSMSKYVSPYFSESYVSSGHTYHGALRYTGTKNGFSASFNAVPANLQDIDFIVTGRKTASGNEAVGSAFMRFYENPGTNAGKFVQIEATIWGDRISIEVSLSLNTVGTVPQVRYISQAPDPAIPNGDFSLRFQLKRTGNVFDAVVTVNGKTYSARINFDNMDSALEALENQYHFKTWINNVADGVTIRSANKGNAVTIKKAPDVVDETRLGAQFVVDPKSIKFIGQGSTDVNVGNNPVTLQAGDNQLVLYPDDRGLLWRGKKLLDPTTVAPYLPGNTAGGTGLFYGASTATVELTGSGIKASPFVATFILPVAEDVTTLACWQLTDEFGTAENLAATPALIEKLDAEFTGKLVAAKSYINDMQLTSSVTIDKITFGLGNVANTPDVDLPISVAQQTELDKYSPKVHQHPSSVFGVANADTTKRGLIKFGLEVDDATLALDGSVVMAQTSQIEDLENTVGGVDSGARVDIIRFGKSGNDLIDVTVKDKILVTLPASTYFVGGETYDVPLMSVNVTERFPNLNKEVYAGIFVDIVDNKAKYIIHDSYSQAETDTMTRVGLIGINDISEVFVTELRNVTRLGDFRELKDHVANDNAHIQRSAPRAVLGLSNLTVGAPCWASGLQAVARGEADWRYVVGGGYKALDGVKYDQLASKWVFDAKGVSDNVHGFIHNMFPAFKNAGMRVSWETESNAKTGTVLETILGCWKNTDGEFMRLSLLITRGYRLTGSNGEYCYAGFGLNFGNGKSVVLGFTPTKRVTAAPWSTLQPDVTFTHTRGANNELTFNATLTLAGTVYTIVVYLSAADKYVSCTAAGGTTQKIPLSDRLTGFNLAPIVNDPYTPIYYGLGGLYEDEVRANIRSTADSITGNKLYGTLLDYISNYSSLNRVRVMELAGTSSDPETLNALVATEFNNNLADYAALPIPPYLNKERVMSFIDTNNKVQAVIIRD</sequence>
<dbReference type="EMBL" id="AAMIYH010000027">
    <property type="protein sequence ID" value="EDH8304215.1"/>
    <property type="molecule type" value="Genomic_DNA"/>
</dbReference>
<reference evidence="1" key="1">
    <citation type="submission" date="2018-07" db="EMBL/GenBank/DDBJ databases">
        <authorList>
            <person name="Ashton P.M."/>
            <person name="Dallman T."/>
            <person name="Nair S."/>
            <person name="De Pinna E."/>
            <person name="Peters T."/>
            <person name="Grant K."/>
        </authorList>
    </citation>
    <scope>NUCLEOTIDE SEQUENCE</scope>
    <source>
        <strain evidence="1">368335</strain>
    </source>
</reference>
<name>A0A635RBN4_SALET</name>
<accession>A0A635RBN4</accession>
<proteinExistence type="predicted"/>
<organism evidence="1">
    <name type="scientific">Salmonella enterica subsp. enterica serovar Chester</name>
    <dbReference type="NCBI Taxonomy" id="149386"/>
    <lineage>
        <taxon>Bacteria</taxon>
        <taxon>Pseudomonadati</taxon>
        <taxon>Pseudomonadota</taxon>
        <taxon>Gammaproteobacteria</taxon>
        <taxon>Enterobacterales</taxon>
        <taxon>Enterobacteriaceae</taxon>
        <taxon>Salmonella</taxon>
    </lineage>
</organism>
<gene>
    <name evidence="1" type="ORF">CB695_22385</name>
</gene>
<comment type="caution">
    <text evidence="1">The sequence shown here is derived from an EMBL/GenBank/DDBJ whole genome shotgun (WGS) entry which is preliminary data.</text>
</comment>
<protein>
    <recommendedName>
        <fullName evidence="2">Virion structural protein</fullName>
    </recommendedName>
</protein>